<dbReference type="OrthoDB" id="250548at2759"/>
<gene>
    <name evidence="2" type="ORF">H4R34_005888</name>
</gene>
<feature type="region of interest" description="Disordered" evidence="1">
    <location>
        <begin position="1"/>
        <end position="20"/>
    </location>
</feature>
<dbReference type="AlphaFoldDB" id="A0A9W8B1I6"/>
<dbReference type="PANTHER" id="PTHR22876">
    <property type="entry name" value="ZGC:101016"/>
    <property type="match status" value="1"/>
</dbReference>
<dbReference type="PANTHER" id="PTHR22876:SF5">
    <property type="entry name" value="CHROMOSOME 9 OPEN READING FRAME 85"/>
    <property type="match status" value="1"/>
</dbReference>
<evidence type="ECO:0000313" key="3">
    <source>
        <dbReference type="Proteomes" id="UP001151582"/>
    </source>
</evidence>
<reference evidence="2" key="1">
    <citation type="submission" date="2022-07" db="EMBL/GenBank/DDBJ databases">
        <title>Phylogenomic reconstructions and comparative analyses of Kickxellomycotina fungi.</title>
        <authorList>
            <person name="Reynolds N.K."/>
            <person name="Stajich J.E."/>
            <person name="Barry K."/>
            <person name="Grigoriev I.V."/>
            <person name="Crous P."/>
            <person name="Smith M.E."/>
        </authorList>
    </citation>
    <scope>NUCLEOTIDE SEQUENCE</scope>
    <source>
        <strain evidence="2">RSA 567</strain>
    </source>
</reference>
<organism evidence="2 3">
    <name type="scientific">Dimargaris verticillata</name>
    <dbReference type="NCBI Taxonomy" id="2761393"/>
    <lineage>
        <taxon>Eukaryota</taxon>
        <taxon>Fungi</taxon>
        <taxon>Fungi incertae sedis</taxon>
        <taxon>Zoopagomycota</taxon>
        <taxon>Kickxellomycotina</taxon>
        <taxon>Dimargaritomycetes</taxon>
        <taxon>Dimargaritales</taxon>
        <taxon>Dimargaritaceae</taxon>
        <taxon>Dimargaris</taxon>
    </lineage>
</organism>
<dbReference type="Pfam" id="PF10217">
    <property type="entry name" value="DUF2039"/>
    <property type="match status" value="1"/>
</dbReference>
<dbReference type="InterPro" id="IPR019351">
    <property type="entry name" value="DUF2039"/>
</dbReference>
<sequence>MAGSTKTSINSQKKSGQRYQNVTAYKHNRNSKQTRKILALPNHGLCPRCHDIVEWRKRYRKYKPLTVARKCVGCEQKKVKEAYHILCRDCSESKNVCAKCQQSGEIVQSFEETDANDEKKQKDLDNVLRKMNERQRRTFLRKWERGEIDTLPEIASDEEWGFDDWSESEAE</sequence>
<proteinExistence type="predicted"/>
<dbReference type="Proteomes" id="UP001151582">
    <property type="component" value="Unassembled WGS sequence"/>
</dbReference>
<evidence type="ECO:0000313" key="2">
    <source>
        <dbReference type="EMBL" id="KAJ1970978.1"/>
    </source>
</evidence>
<protein>
    <submittedName>
        <fullName evidence="2">Uncharacterized protein</fullName>
    </submittedName>
</protein>
<accession>A0A9W8B1I6</accession>
<comment type="caution">
    <text evidence="2">The sequence shown here is derived from an EMBL/GenBank/DDBJ whole genome shotgun (WGS) entry which is preliminary data.</text>
</comment>
<keyword evidence="3" id="KW-1185">Reference proteome</keyword>
<dbReference type="EMBL" id="JANBQB010001554">
    <property type="protein sequence ID" value="KAJ1970978.1"/>
    <property type="molecule type" value="Genomic_DNA"/>
</dbReference>
<name>A0A9W8B1I6_9FUNG</name>
<evidence type="ECO:0000256" key="1">
    <source>
        <dbReference type="SAM" id="MobiDB-lite"/>
    </source>
</evidence>